<dbReference type="GeneID" id="97987890"/>
<dbReference type="GO" id="GO:0016740">
    <property type="term" value="F:transferase activity"/>
    <property type="evidence" value="ECO:0007669"/>
    <property type="project" value="UniProtKB-KW"/>
</dbReference>
<dbReference type="RefSeq" id="WP_021634968.1">
    <property type="nucleotide sequence ID" value="NZ_CANNOQ010000191.1"/>
</dbReference>
<dbReference type="EMBL" id="QVLU01000010">
    <property type="protein sequence ID" value="RGE71386.1"/>
    <property type="molecule type" value="Genomic_DNA"/>
</dbReference>
<evidence type="ECO:0000313" key="1">
    <source>
        <dbReference type="EMBL" id="RGE59839.1"/>
    </source>
</evidence>
<keyword evidence="2" id="KW-0808">Transferase</keyword>
<evidence type="ECO:0000313" key="2">
    <source>
        <dbReference type="EMBL" id="RGE71386.1"/>
    </source>
</evidence>
<dbReference type="Pfam" id="PF12746">
    <property type="entry name" value="GNAT_acetyltran"/>
    <property type="match status" value="1"/>
</dbReference>
<reference evidence="2 4" key="1">
    <citation type="submission" date="2018-08" db="EMBL/GenBank/DDBJ databases">
        <title>A genome reference for cultivated species of the human gut microbiota.</title>
        <authorList>
            <person name="Zou Y."/>
            <person name="Xue W."/>
            <person name="Luo G."/>
        </authorList>
    </citation>
    <scope>NUCLEOTIDE SEQUENCE [LARGE SCALE GENOMIC DNA]</scope>
    <source>
        <strain evidence="2 4">AF26-4BH</strain>
        <strain evidence="1">TF05-5AC</strain>
    </source>
</reference>
<accession>A0A3E3IWF8</accession>
<proteinExistence type="predicted"/>
<dbReference type="OrthoDB" id="7833882at2"/>
<dbReference type="SUPFAM" id="SSF55729">
    <property type="entry name" value="Acyl-CoA N-acyltransferases (Nat)"/>
    <property type="match status" value="1"/>
</dbReference>
<sequence>MGTDGKIFRCGRKLQNNKKRKAGRIVGIIFGSARYENIIAVDIEVEETYRRRDIAAFLTEHMLSSCSEENLTVQWDCVESNSASRMAAEKCSFYLFKKRPYYWFEIS</sequence>
<evidence type="ECO:0000313" key="4">
    <source>
        <dbReference type="Proteomes" id="UP000261166"/>
    </source>
</evidence>
<organism evidence="2 4">
    <name type="scientific">Eisenbergiella massiliensis</name>
    <dbReference type="NCBI Taxonomy" id="1720294"/>
    <lineage>
        <taxon>Bacteria</taxon>
        <taxon>Bacillati</taxon>
        <taxon>Bacillota</taxon>
        <taxon>Clostridia</taxon>
        <taxon>Lachnospirales</taxon>
        <taxon>Lachnospiraceae</taxon>
        <taxon>Eisenbergiella</taxon>
    </lineage>
</organism>
<dbReference type="AlphaFoldDB" id="A0A3E3IWF8"/>
<comment type="caution">
    <text evidence="2">The sequence shown here is derived from an EMBL/GenBank/DDBJ whole genome shotgun (WGS) entry which is preliminary data.</text>
</comment>
<dbReference type="Proteomes" id="UP000260812">
    <property type="component" value="Unassembled WGS sequence"/>
</dbReference>
<dbReference type="InterPro" id="IPR016181">
    <property type="entry name" value="Acyl_CoA_acyltransferase"/>
</dbReference>
<keyword evidence="3" id="KW-1185">Reference proteome</keyword>
<dbReference type="Proteomes" id="UP000261166">
    <property type="component" value="Unassembled WGS sequence"/>
</dbReference>
<evidence type="ECO:0000313" key="3">
    <source>
        <dbReference type="Proteomes" id="UP000260812"/>
    </source>
</evidence>
<dbReference type="InterPro" id="IPR027365">
    <property type="entry name" value="GNAT_acetyltra_YdfB-like"/>
</dbReference>
<dbReference type="EMBL" id="QVLV01000008">
    <property type="protein sequence ID" value="RGE59839.1"/>
    <property type="molecule type" value="Genomic_DNA"/>
</dbReference>
<protein>
    <submittedName>
        <fullName evidence="2">GNAT family N-acetyltransferase</fullName>
    </submittedName>
</protein>
<name>A0A3E3IWF8_9FIRM</name>
<gene>
    <name evidence="2" type="ORF">DWY69_12275</name>
    <name evidence="1" type="ORF">DXC51_13675</name>
</gene>
<dbReference type="Gene3D" id="3.40.630.30">
    <property type="match status" value="1"/>
</dbReference>